<protein>
    <submittedName>
        <fullName evidence="1">Uncharacterized protein</fullName>
    </submittedName>
</protein>
<sequence>MGWSGLVAGRILQLQYKKDDGSPRPEGQVNGENAKGVNYGRIITFGKDVAELHSSKFERTDFTDAIKGTSMVNTTSCDVWIEYHDMGVAGVKAVADYKVFTAGSFLDALNFVAPKLMKRGNAHFSYGIADDLDDPRSL</sequence>
<reference evidence="2" key="1">
    <citation type="journal article" date="2023" name="Front. Plant Sci.">
        <title>Chromosomal-level genome assembly of Melastoma candidum provides insights into trichome evolution.</title>
        <authorList>
            <person name="Zhong Y."/>
            <person name="Wu W."/>
            <person name="Sun C."/>
            <person name="Zou P."/>
            <person name="Liu Y."/>
            <person name="Dai S."/>
            <person name="Zhou R."/>
        </authorList>
    </citation>
    <scope>NUCLEOTIDE SEQUENCE [LARGE SCALE GENOMIC DNA]</scope>
</reference>
<gene>
    <name evidence="1" type="ORF">MLD38_015081</name>
</gene>
<dbReference type="EMBL" id="CM042883">
    <property type="protein sequence ID" value="KAI4377462.1"/>
    <property type="molecule type" value="Genomic_DNA"/>
</dbReference>
<comment type="caution">
    <text evidence="1">The sequence shown here is derived from an EMBL/GenBank/DDBJ whole genome shotgun (WGS) entry which is preliminary data.</text>
</comment>
<evidence type="ECO:0000313" key="2">
    <source>
        <dbReference type="Proteomes" id="UP001057402"/>
    </source>
</evidence>
<dbReference type="Proteomes" id="UP001057402">
    <property type="component" value="Chromosome 4"/>
</dbReference>
<name>A0ACB9RGA6_9MYRT</name>
<keyword evidence="2" id="KW-1185">Reference proteome</keyword>
<evidence type="ECO:0000313" key="1">
    <source>
        <dbReference type="EMBL" id="KAI4377462.1"/>
    </source>
</evidence>
<accession>A0ACB9RGA6</accession>
<organism evidence="1 2">
    <name type="scientific">Melastoma candidum</name>
    <dbReference type="NCBI Taxonomy" id="119954"/>
    <lineage>
        <taxon>Eukaryota</taxon>
        <taxon>Viridiplantae</taxon>
        <taxon>Streptophyta</taxon>
        <taxon>Embryophyta</taxon>
        <taxon>Tracheophyta</taxon>
        <taxon>Spermatophyta</taxon>
        <taxon>Magnoliopsida</taxon>
        <taxon>eudicotyledons</taxon>
        <taxon>Gunneridae</taxon>
        <taxon>Pentapetalae</taxon>
        <taxon>rosids</taxon>
        <taxon>malvids</taxon>
        <taxon>Myrtales</taxon>
        <taxon>Melastomataceae</taxon>
        <taxon>Melastomatoideae</taxon>
        <taxon>Melastomateae</taxon>
        <taxon>Melastoma</taxon>
    </lineage>
</organism>
<proteinExistence type="predicted"/>